<dbReference type="InterPro" id="IPR049823">
    <property type="entry name" value="XrtH_assoc"/>
</dbReference>
<dbReference type="Proteomes" id="UP000243924">
    <property type="component" value="Chromosome I"/>
</dbReference>
<evidence type="ECO:0000256" key="1">
    <source>
        <dbReference type="SAM" id="Phobius"/>
    </source>
</evidence>
<organism evidence="2 3">
    <name type="scientific">Halopseudomonas salegens</name>
    <dbReference type="NCBI Taxonomy" id="1434072"/>
    <lineage>
        <taxon>Bacteria</taxon>
        <taxon>Pseudomonadati</taxon>
        <taxon>Pseudomonadota</taxon>
        <taxon>Gammaproteobacteria</taxon>
        <taxon>Pseudomonadales</taxon>
        <taxon>Pseudomonadaceae</taxon>
        <taxon>Halopseudomonas</taxon>
    </lineage>
</organism>
<keyword evidence="1" id="KW-0472">Membrane</keyword>
<keyword evidence="3" id="KW-1185">Reference proteome</keyword>
<protein>
    <submittedName>
        <fullName evidence="2">Uncharacterized protein</fullName>
    </submittedName>
</protein>
<keyword evidence="1" id="KW-1133">Transmembrane helix</keyword>
<name>A0A1H2HGT3_9GAMM</name>
<gene>
    <name evidence="2" type="ORF">SAMN05216210_3027</name>
</gene>
<feature type="transmembrane region" description="Helical" evidence="1">
    <location>
        <begin position="160"/>
        <end position="181"/>
    </location>
</feature>
<evidence type="ECO:0000313" key="3">
    <source>
        <dbReference type="Proteomes" id="UP000243924"/>
    </source>
</evidence>
<dbReference type="EMBL" id="LT629787">
    <property type="protein sequence ID" value="SDU30972.1"/>
    <property type="molecule type" value="Genomic_DNA"/>
</dbReference>
<dbReference type="RefSeq" id="WP_092388501.1">
    <property type="nucleotide sequence ID" value="NZ_LT629787.1"/>
</dbReference>
<feature type="transmembrane region" description="Helical" evidence="1">
    <location>
        <begin position="12"/>
        <end position="29"/>
    </location>
</feature>
<dbReference type="OrthoDB" id="5731635at2"/>
<sequence length="204" mass="22382">MSTRDSGIANFFIRILIFLGPALFIWSIARAPLSVPVGEAASWLVHLLFPDWANGVELEGTQLTLVTNLQFMHESGQRAILTPSVEVLNYTYGLPLLVALLIASNAPGLWWKAPLGALILIPFQLWGIAFAWLVAIAIHAQDATQAITGYGPAQQNFFATAYQLGTLIMPTLVPIIVWILFERDFANNLVKAKHSESTSPEAEQ</sequence>
<keyword evidence="1" id="KW-0812">Transmembrane</keyword>
<dbReference type="STRING" id="1434072.SAMN05216210_3027"/>
<reference evidence="3" key="1">
    <citation type="submission" date="2016-10" db="EMBL/GenBank/DDBJ databases">
        <authorList>
            <person name="Varghese N."/>
            <person name="Submissions S."/>
        </authorList>
    </citation>
    <scope>NUCLEOTIDE SEQUENCE [LARGE SCALE GENOMIC DNA]</scope>
    <source>
        <strain evidence="3">CECT 8338</strain>
    </source>
</reference>
<feature type="transmembrane region" description="Helical" evidence="1">
    <location>
        <begin position="92"/>
        <end position="111"/>
    </location>
</feature>
<proteinExistence type="predicted"/>
<accession>A0A1H2HGT3</accession>
<dbReference type="NCBIfam" id="NF041730">
    <property type="entry name" value="XrtH_assoc"/>
    <property type="match status" value="1"/>
</dbReference>
<evidence type="ECO:0000313" key="2">
    <source>
        <dbReference type="EMBL" id="SDU30972.1"/>
    </source>
</evidence>
<dbReference type="AlphaFoldDB" id="A0A1H2HGT3"/>
<feature type="transmembrane region" description="Helical" evidence="1">
    <location>
        <begin position="118"/>
        <end position="140"/>
    </location>
</feature>